<dbReference type="PANTHER" id="PTHR31998">
    <property type="entry name" value="K(+)-INSENSITIVE PYROPHOSPHATE-ENERGIZED PROTON PUMP"/>
    <property type="match status" value="1"/>
</dbReference>
<evidence type="ECO:0000256" key="2">
    <source>
        <dbReference type="ARBA" id="ARBA00022448"/>
    </source>
</evidence>
<keyword evidence="4" id="KW-0460">Magnesium</keyword>
<dbReference type="InterPro" id="IPR004131">
    <property type="entry name" value="PPase-energised_H-pump"/>
</dbReference>
<keyword evidence="7" id="KW-0406">Ion transport</keyword>
<keyword evidence="6 9" id="KW-1133">Transmembrane helix</keyword>
<comment type="subcellular location">
    <subcellularLocation>
        <location evidence="1">Endomembrane system</location>
        <topology evidence="1">Multi-pass membrane protein</topology>
    </subcellularLocation>
</comment>
<feature type="transmembrane region" description="Helical" evidence="9">
    <location>
        <begin position="354"/>
        <end position="373"/>
    </location>
</feature>
<accession>X1M546</accession>
<dbReference type="Pfam" id="PF03030">
    <property type="entry name" value="H_PPase"/>
    <property type="match status" value="1"/>
</dbReference>
<feature type="transmembrane region" description="Helical" evidence="9">
    <location>
        <begin position="287"/>
        <end position="307"/>
    </location>
</feature>
<dbReference type="GO" id="GO:0012505">
    <property type="term" value="C:endomembrane system"/>
    <property type="evidence" value="ECO:0007669"/>
    <property type="project" value="UniProtKB-SubCell"/>
</dbReference>
<keyword evidence="8 9" id="KW-0472">Membrane</keyword>
<evidence type="ECO:0008006" key="11">
    <source>
        <dbReference type="Google" id="ProtNLM"/>
    </source>
</evidence>
<evidence type="ECO:0000256" key="4">
    <source>
        <dbReference type="ARBA" id="ARBA00022842"/>
    </source>
</evidence>
<feature type="transmembrane region" description="Helical" evidence="9">
    <location>
        <begin position="51"/>
        <end position="71"/>
    </location>
</feature>
<evidence type="ECO:0000256" key="8">
    <source>
        <dbReference type="ARBA" id="ARBA00023136"/>
    </source>
</evidence>
<dbReference type="NCBIfam" id="NF001960">
    <property type="entry name" value="PRK00733.3-5"/>
    <property type="match status" value="1"/>
</dbReference>
<evidence type="ECO:0000256" key="5">
    <source>
        <dbReference type="ARBA" id="ARBA00022967"/>
    </source>
</evidence>
<keyword evidence="2" id="KW-0813">Transport</keyword>
<organism evidence="10">
    <name type="scientific">marine sediment metagenome</name>
    <dbReference type="NCBI Taxonomy" id="412755"/>
    <lineage>
        <taxon>unclassified sequences</taxon>
        <taxon>metagenomes</taxon>
        <taxon>ecological metagenomes</taxon>
    </lineage>
</organism>
<sequence length="441" mass="45309">NPAVIADNVGDNVGDVAGMGSDLYESYVSAIAASMVLGVIVLGTVKGMFLPLLLSAAGIVVSIIGVLCVRPKDVEANFEKQVARAHATMNRGVYVSNILMIIASFFIIRVYTGELGLFWALISGLLAGFFIGQVTEYFTSAEHGPAKKIAKSAQSGAAVTIIEGIATGMMSTVLPVILVAIATVLAYIFGGLLGIAIAAMGMLINLGMLLAMDCYGPIADNSAGIAQMAGLGKEVRERCEALDSVGNTTAALGKGFAIASAALASLAWLATYFMVAKIDIASLTNVGVIAGVLIGGMLTFVFSALALRGVGGGAFAIVNEVRRQFREIKGLMEGQAKPDYVSCVDIATKRALKAMLLPGILVLLVPLILGFTLGPEAVAGLLIGALLTGFLLAVMMANAGGAWDNAKKYIEAGNLGGKGSDAHKAAVHKGRAVVFLLPGQG</sequence>
<dbReference type="GO" id="GO:0016020">
    <property type="term" value="C:membrane"/>
    <property type="evidence" value="ECO:0007669"/>
    <property type="project" value="InterPro"/>
</dbReference>
<feature type="transmembrane region" description="Helical" evidence="9">
    <location>
        <begin position="379"/>
        <end position="399"/>
    </location>
</feature>
<gene>
    <name evidence="10" type="ORF">S06H3_05248</name>
</gene>
<dbReference type="GO" id="GO:0009678">
    <property type="term" value="F:diphosphate hydrolysis-driven proton transmembrane transporter activity"/>
    <property type="evidence" value="ECO:0007669"/>
    <property type="project" value="InterPro"/>
</dbReference>
<evidence type="ECO:0000256" key="1">
    <source>
        <dbReference type="ARBA" id="ARBA00004127"/>
    </source>
</evidence>
<evidence type="ECO:0000256" key="7">
    <source>
        <dbReference type="ARBA" id="ARBA00023065"/>
    </source>
</evidence>
<feature type="transmembrane region" description="Helical" evidence="9">
    <location>
        <begin position="92"/>
        <end position="111"/>
    </location>
</feature>
<keyword evidence="3 9" id="KW-0812">Transmembrane</keyword>
<keyword evidence="5" id="KW-1278">Translocase</keyword>
<reference evidence="10" key="1">
    <citation type="journal article" date="2014" name="Front. Microbiol.">
        <title>High frequency of phylogenetically diverse reductive dehalogenase-homologous genes in deep subseafloor sedimentary metagenomes.</title>
        <authorList>
            <person name="Kawai M."/>
            <person name="Futagami T."/>
            <person name="Toyoda A."/>
            <person name="Takaki Y."/>
            <person name="Nishi S."/>
            <person name="Hori S."/>
            <person name="Arai W."/>
            <person name="Tsubouchi T."/>
            <person name="Morono Y."/>
            <person name="Uchiyama I."/>
            <person name="Ito T."/>
            <person name="Fujiyama A."/>
            <person name="Inagaki F."/>
            <person name="Takami H."/>
        </authorList>
    </citation>
    <scope>NUCLEOTIDE SEQUENCE</scope>
    <source>
        <strain evidence="10">Expedition CK06-06</strain>
    </source>
</reference>
<evidence type="ECO:0000256" key="3">
    <source>
        <dbReference type="ARBA" id="ARBA00022692"/>
    </source>
</evidence>
<evidence type="ECO:0000256" key="9">
    <source>
        <dbReference type="SAM" id="Phobius"/>
    </source>
</evidence>
<protein>
    <recommendedName>
        <fullName evidence="11">Sodium-translocating pyrophosphatase</fullName>
    </recommendedName>
</protein>
<feature type="transmembrane region" description="Helical" evidence="9">
    <location>
        <begin position="27"/>
        <end position="45"/>
    </location>
</feature>
<dbReference type="GO" id="GO:0004427">
    <property type="term" value="F:inorganic diphosphate phosphatase activity"/>
    <property type="evidence" value="ECO:0007669"/>
    <property type="project" value="InterPro"/>
</dbReference>
<proteinExistence type="predicted"/>
<feature type="non-terminal residue" evidence="10">
    <location>
        <position position="1"/>
    </location>
</feature>
<dbReference type="AlphaFoldDB" id="X1M546"/>
<evidence type="ECO:0000256" key="6">
    <source>
        <dbReference type="ARBA" id="ARBA00022989"/>
    </source>
</evidence>
<evidence type="ECO:0000313" key="10">
    <source>
        <dbReference type="EMBL" id="GAI01459.1"/>
    </source>
</evidence>
<name>X1M546_9ZZZZ</name>
<comment type="caution">
    <text evidence="10">The sequence shown here is derived from an EMBL/GenBank/DDBJ whole genome shotgun (WGS) entry which is preliminary data.</text>
</comment>
<dbReference type="EMBL" id="BARV01001924">
    <property type="protein sequence ID" value="GAI01459.1"/>
    <property type="molecule type" value="Genomic_DNA"/>
</dbReference>
<feature type="transmembrane region" description="Helical" evidence="9">
    <location>
        <begin position="159"/>
        <end position="181"/>
    </location>
</feature>
<feature type="transmembrane region" description="Helical" evidence="9">
    <location>
        <begin position="117"/>
        <end position="138"/>
    </location>
</feature>
<feature type="transmembrane region" description="Helical" evidence="9">
    <location>
        <begin position="256"/>
        <end position="275"/>
    </location>
</feature>
<feature type="transmembrane region" description="Helical" evidence="9">
    <location>
        <begin position="187"/>
        <end position="211"/>
    </location>
</feature>